<dbReference type="InterPro" id="IPR009081">
    <property type="entry name" value="PP-bd_ACP"/>
</dbReference>
<dbReference type="Pfam" id="PF00550">
    <property type="entry name" value="PP-binding"/>
    <property type="match status" value="1"/>
</dbReference>
<evidence type="ECO:0000313" key="2">
    <source>
        <dbReference type="Proteomes" id="UP000199494"/>
    </source>
</evidence>
<dbReference type="OrthoDB" id="2455700at2"/>
<dbReference type="SUPFAM" id="SSF47336">
    <property type="entry name" value="ACP-like"/>
    <property type="match status" value="1"/>
</dbReference>
<dbReference type="KEGG" id="pmad:BAY61_22280"/>
<keyword evidence="1" id="KW-0456">Lyase</keyword>
<dbReference type="InterPro" id="IPR036736">
    <property type="entry name" value="ACP-like_sf"/>
</dbReference>
<dbReference type="Proteomes" id="UP000199494">
    <property type="component" value="Unassembled WGS sequence"/>
</dbReference>
<reference evidence="1 2" key="1">
    <citation type="submission" date="2016-10" db="EMBL/GenBank/DDBJ databases">
        <authorList>
            <person name="de Groot N.N."/>
        </authorList>
    </citation>
    <scope>NUCLEOTIDE SEQUENCE [LARGE SCALE GENOMIC DNA]</scope>
    <source>
        <strain evidence="1 2">CGMCC 4.5506</strain>
    </source>
</reference>
<organism evidence="1 2">
    <name type="scientific">Prauserella marina</name>
    <dbReference type="NCBI Taxonomy" id="530584"/>
    <lineage>
        <taxon>Bacteria</taxon>
        <taxon>Bacillati</taxon>
        <taxon>Actinomycetota</taxon>
        <taxon>Actinomycetes</taxon>
        <taxon>Pseudonocardiales</taxon>
        <taxon>Pseudonocardiaceae</taxon>
        <taxon>Prauserella</taxon>
    </lineage>
</organism>
<dbReference type="STRING" id="530584.SAMN05421630_11232"/>
<proteinExistence type="predicted"/>
<sequence>MASAGETLSIDAIRSDVLELLGADSSEVSDDDDLVDIGLDSIRIMHLVERWRARGADVNFVQLAEEPTIRGWHTAVTGSR</sequence>
<dbReference type="GO" id="GO:0016829">
    <property type="term" value="F:lyase activity"/>
    <property type="evidence" value="ECO:0007669"/>
    <property type="project" value="UniProtKB-KW"/>
</dbReference>
<dbReference type="AlphaFoldDB" id="A0A222VU94"/>
<gene>
    <name evidence="1" type="ORF">SAMN05421630_11232</name>
</gene>
<dbReference type="EMBL" id="FMZE01000012">
    <property type="protein sequence ID" value="SDD76145.1"/>
    <property type="molecule type" value="Genomic_DNA"/>
</dbReference>
<protein>
    <submittedName>
        <fullName evidence="1">Bifunctional isochorismate lyase / aryl carrier protein</fullName>
    </submittedName>
</protein>
<accession>A0A222VU94</accession>
<keyword evidence="2" id="KW-1185">Reference proteome</keyword>
<dbReference type="Gene3D" id="1.10.1200.10">
    <property type="entry name" value="ACP-like"/>
    <property type="match status" value="1"/>
</dbReference>
<dbReference type="PROSITE" id="PS50075">
    <property type="entry name" value="CARRIER"/>
    <property type="match status" value="1"/>
</dbReference>
<evidence type="ECO:0000313" key="1">
    <source>
        <dbReference type="EMBL" id="SDD76145.1"/>
    </source>
</evidence>
<name>A0A222VU94_9PSEU</name>
<dbReference type="RefSeq" id="WP_091809545.1">
    <property type="nucleotide sequence ID" value="NZ_CP016353.1"/>
</dbReference>